<accession>A0A5B7EQ44</accession>
<name>A0A5B7EQ44_PORTR</name>
<comment type="caution">
    <text evidence="2">The sequence shown here is derived from an EMBL/GenBank/DDBJ whole genome shotgun (WGS) entry which is preliminary data.</text>
</comment>
<feature type="chain" id="PRO_5023116436" evidence="1">
    <location>
        <begin position="24"/>
        <end position="70"/>
    </location>
</feature>
<feature type="signal peptide" evidence="1">
    <location>
        <begin position="1"/>
        <end position="23"/>
    </location>
</feature>
<reference evidence="2 3" key="1">
    <citation type="submission" date="2019-05" db="EMBL/GenBank/DDBJ databases">
        <title>Another draft genome of Portunus trituberculatus and its Hox gene families provides insights of decapod evolution.</title>
        <authorList>
            <person name="Jeong J.-H."/>
            <person name="Song I."/>
            <person name="Kim S."/>
            <person name="Choi T."/>
            <person name="Kim D."/>
            <person name="Ryu S."/>
            <person name="Kim W."/>
        </authorList>
    </citation>
    <scope>NUCLEOTIDE SEQUENCE [LARGE SCALE GENOMIC DNA]</scope>
    <source>
        <tissue evidence="2">Muscle</tissue>
    </source>
</reference>
<evidence type="ECO:0000313" key="3">
    <source>
        <dbReference type="Proteomes" id="UP000324222"/>
    </source>
</evidence>
<dbReference type="EMBL" id="VSRR010003268">
    <property type="protein sequence ID" value="MPC35408.1"/>
    <property type="molecule type" value="Genomic_DNA"/>
</dbReference>
<keyword evidence="3" id="KW-1185">Reference proteome</keyword>
<dbReference type="AlphaFoldDB" id="A0A5B7EQ44"/>
<organism evidence="2 3">
    <name type="scientific">Portunus trituberculatus</name>
    <name type="common">Swimming crab</name>
    <name type="synonym">Neptunus trituberculatus</name>
    <dbReference type="NCBI Taxonomy" id="210409"/>
    <lineage>
        <taxon>Eukaryota</taxon>
        <taxon>Metazoa</taxon>
        <taxon>Ecdysozoa</taxon>
        <taxon>Arthropoda</taxon>
        <taxon>Crustacea</taxon>
        <taxon>Multicrustacea</taxon>
        <taxon>Malacostraca</taxon>
        <taxon>Eumalacostraca</taxon>
        <taxon>Eucarida</taxon>
        <taxon>Decapoda</taxon>
        <taxon>Pleocyemata</taxon>
        <taxon>Brachyura</taxon>
        <taxon>Eubrachyura</taxon>
        <taxon>Portunoidea</taxon>
        <taxon>Portunidae</taxon>
        <taxon>Portuninae</taxon>
        <taxon>Portunus</taxon>
    </lineage>
</organism>
<sequence length="70" mass="7826">MARLYCILVAVLVVVLQLYMVAGHPWGKGHGSGAVITKLYHVGDTSSYERDDSYERHGYGGGFKHHVVHW</sequence>
<dbReference type="Proteomes" id="UP000324222">
    <property type="component" value="Unassembled WGS sequence"/>
</dbReference>
<keyword evidence="1" id="KW-0732">Signal</keyword>
<proteinExistence type="predicted"/>
<evidence type="ECO:0000256" key="1">
    <source>
        <dbReference type="SAM" id="SignalP"/>
    </source>
</evidence>
<gene>
    <name evidence="2" type="ORF">E2C01_028829</name>
</gene>
<protein>
    <submittedName>
        <fullName evidence="2">Uncharacterized protein</fullName>
    </submittedName>
</protein>
<evidence type="ECO:0000313" key="2">
    <source>
        <dbReference type="EMBL" id="MPC35408.1"/>
    </source>
</evidence>